<organism evidence="9 10">
    <name type="scientific">Microbulbifer agarilyticus</name>
    <dbReference type="NCBI Taxonomy" id="260552"/>
    <lineage>
        <taxon>Bacteria</taxon>
        <taxon>Pseudomonadati</taxon>
        <taxon>Pseudomonadota</taxon>
        <taxon>Gammaproteobacteria</taxon>
        <taxon>Cellvibrionales</taxon>
        <taxon>Microbulbiferaceae</taxon>
        <taxon>Microbulbifer</taxon>
    </lineage>
</organism>
<keyword evidence="8" id="KW-0949">S-adenosyl-L-methionine</keyword>
<keyword evidence="5 8" id="KW-0489">Methyltransferase</keyword>
<evidence type="ECO:0000256" key="1">
    <source>
        <dbReference type="ARBA" id="ARBA00002649"/>
    </source>
</evidence>
<dbReference type="PANTHER" id="PTHR43542:SF1">
    <property type="entry name" value="METHYLTRANSFERASE"/>
    <property type="match status" value="1"/>
</dbReference>
<sequence length="198" mass="21787">MPRNRRPRPSKPSSATQAPSQLRIIGGRWRGRKVAFAPIEGLRPTGDRLRETLFNWLQFHLPAARCLDLFAGSGALGLEALSRGAAHVDFVELDGGAARTLREQLKLLQADEGEVHNCAAEVFTSQGGPAYDVVFVDPPFARDLWAATLNALVQSQRLGDGTLVYVESPRDTVIAAPEGWQLEKEKRAGQVSMRLYRV</sequence>
<comment type="similarity">
    <text evidence="2 8">Belongs to the methyltransferase superfamily. RsmD family.</text>
</comment>
<dbReference type="Pfam" id="PF03602">
    <property type="entry name" value="Cons_hypoth95"/>
    <property type="match status" value="1"/>
</dbReference>
<dbReference type="EC" id="2.1.1.171" evidence="3 8"/>
<dbReference type="STRING" id="260552.Mag101_17170"/>
<keyword evidence="6 8" id="KW-0808">Transferase</keyword>
<keyword evidence="8" id="KW-0698">rRNA processing</keyword>
<evidence type="ECO:0000256" key="6">
    <source>
        <dbReference type="ARBA" id="ARBA00022679"/>
    </source>
</evidence>
<dbReference type="eggNOG" id="COG0742">
    <property type="taxonomic scope" value="Bacteria"/>
</dbReference>
<evidence type="ECO:0000313" key="10">
    <source>
        <dbReference type="Proteomes" id="UP000188219"/>
    </source>
</evidence>
<protein>
    <recommendedName>
        <fullName evidence="4 8">Ribosomal RNA small subunit methyltransferase D</fullName>
        <ecNumber evidence="3 8">2.1.1.171</ecNumber>
    </recommendedName>
</protein>
<evidence type="ECO:0000256" key="5">
    <source>
        <dbReference type="ARBA" id="ARBA00022603"/>
    </source>
</evidence>
<comment type="function">
    <text evidence="1 8">Specifically methylates the guanine in position 966 of 16S rRNA in the assembled 30S particle.</text>
</comment>
<evidence type="ECO:0000313" key="9">
    <source>
        <dbReference type="EMBL" id="AQQ69168.1"/>
    </source>
</evidence>
<comment type="catalytic activity">
    <reaction evidence="7 8">
        <text>guanosine(966) in 16S rRNA + S-adenosyl-L-methionine = N(2)-methylguanosine(966) in 16S rRNA + S-adenosyl-L-homocysteine + H(+)</text>
        <dbReference type="Rhea" id="RHEA:23548"/>
        <dbReference type="Rhea" id="RHEA-COMP:10211"/>
        <dbReference type="Rhea" id="RHEA-COMP:10212"/>
        <dbReference type="ChEBI" id="CHEBI:15378"/>
        <dbReference type="ChEBI" id="CHEBI:57856"/>
        <dbReference type="ChEBI" id="CHEBI:59789"/>
        <dbReference type="ChEBI" id="CHEBI:74269"/>
        <dbReference type="ChEBI" id="CHEBI:74481"/>
        <dbReference type="EC" id="2.1.1.171"/>
    </reaction>
</comment>
<dbReference type="PANTHER" id="PTHR43542">
    <property type="entry name" value="METHYLTRANSFERASE"/>
    <property type="match status" value="1"/>
</dbReference>
<accession>A0A1Q2M9E4</accession>
<name>A0A1Q2M9E4_9GAMM</name>
<evidence type="ECO:0000256" key="3">
    <source>
        <dbReference type="ARBA" id="ARBA00012141"/>
    </source>
</evidence>
<dbReference type="RefSeq" id="WP_077407726.1">
    <property type="nucleotide sequence ID" value="NZ_CP019650.1"/>
</dbReference>
<gene>
    <name evidence="9" type="ORF">Mag101_17170</name>
</gene>
<dbReference type="GO" id="GO:0003676">
    <property type="term" value="F:nucleic acid binding"/>
    <property type="evidence" value="ECO:0007669"/>
    <property type="project" value="InterPro"/>
</dbReference>
<evidence type="ECO:0000256" key="8">
    <source>
        <dbReference type="PIRNR" id="PIRNR004553"/>
    </source>
</evidence>
<dbReference type="KEGG" id="maga:Mag101_17170"/>
<dbReference type="Gene3D" id="3.40.50.150">
    <property type="entry name" value="Vaccinia Virus protein VP39"/>
    <property type="match status" value="1"/>
</dbReference>
<dbReference type="Proteomes" id="UP000188219">
    <property type="component" value="Chromosome"/>
</dbReference>
<keyword evidence="10" id="KW-1185">Reference proteome</keyword>
<dbReference type="PROSITE" id="PS00092">
    <property type="entry name" value="N6_MTASE"/>
    <property type="match status" value="1"/>
</dbReference>
<dbReference type="SUPFAM" id="SSF53335">
    <property type="entry name" value="S-adenosyl-L-methionine-dependent methyltransferases"/>
    <property type="match status" value="1"/>
</dbReference>
<evidence type="ECO:0000256" key="4">
    <source>
        <dbReference type="ARBA" id="ARBA00013682"/>
    </source>
</evidence>
<evidence type="ECO:0000256" key="7">
    <source>
        <dbReference type="ARBA" id="ARBA00048326"/>
    </source>
</evidence>
<dbReference type="InterPro" id="IPR029063">
    <property type="entry name" value="SAM-dependent_MTases_sf"/>
</dbReference>
<dbReference type="InterPro" id="IPR002052">
    <property type="entry name" value="DNA_methylase_N6_adenine_CS"/>
</dbReference>
<dbReference type="CDD" id="cd02440">
    <property type="entry name" value="AdoMet_MTases"/>
    <property type="match status" value="1"/>
</dbReference>
<dbReference type="InterPro" id="IPR004398">
    <property type="entry name" value="RNA_MeTrfase_RsmD"/>
</dbReference>
<dbReference type="EMBL" id="CP019650">
    <property type="protein sequence ID" value="AQQ69168.1"/>
    <property type="molecule type" value="Genomic_DNA"/>
</dbReference>
<evidence type="ECO:0000256" key="2">
    <source>
        <dbReference type="ARBA" id="ARBA00005269"/>
    </source>
</evidence>
<dbReference type="AlphaFoldDB" id="A0A1Q2M9E4"/>
<reference evidence="9" key="1">
    <citation type="submission" date="2017-02" db="EMBL/GenBank/DDBJ databases">
        <title>Genome of Microbulbifer agarilyticus GP101.</title>
        <authorList>
            <person name="Jung J."/>
            <person name="Bae S.S."/>
            <person name="Baek K."/>
        </authorList>
    </citation>
    <scope>NUCLEOTIDE SEQUENCE [LARGE SCALE GENOMIC DNA]</scope>
    <source>
        <strain evidence="9">GP101</strain>
    </source>
</reference>
<dbReference type="GO" id="GO:0052913">
    <property type="term" value="F:16S rRNA (guanine(966)-N(2))-methyltransferase activity"/>
    <property type="evidence" value="ECO:0007669"/>
    <property type="project" value="UniProtKB-EC"/>
</dbReference>
<dbReference type="NCBIfam" id="TIGR00095">
    <property type="entry name" value="16S rRNA (guanine(966)-N(2))-methyltransferase RsmD"/>
    <property type="match status" value="1"/>
</dbReference>
<dbReference type="PIRSF" id="PIRSF004553">
    <property type="entry name" value="CHP00095"/>
    <property type="match status" value="1"/>
</dbReference>
<proteinExistence type="inferred from homology"/>
<dbReference type="OrthoDB" id="9803017at2"/>